<evidence type="ECO:0000313" key="1">
    <source>
        <dbReference type="EMBL" id="QKR00860.1"/>
    </source>
</evidence>
<accession>A0A6N0P0R5</accession>
<dbReference type="Proteomes" id="UP000509301">
    <property type="component" value="Chromosome"/>
</dbReference>
<dbReference type="KEGG" id="mten:GWK48_11120"/>
<gene>
    <name evidence="1" type="ORF">GWK48_11120</name>
</gene>
<dbReference type="EMBL" id="CP049074">
    <property type="protein sequence ID" value="QKR00860.1"/>
    <property type="molecule type" value="Genomic_DNA"/>
</dbReference>
<reference evidence="1 2" key="1">
    <citation type="submission" date="2020-02" db="EMBL/GenBank/DDBJ databases">
        <title>Comparative genome analysis reveals the metabolism and evolution of the thermophilic archaeal genus Metallosphaera.</title>
        <authorList>
            <person name="Jiang C."/>
        </authorList>
    </citation>
    <scope>NUCLEOTIDE SEQUENCE [LARGE SCALE GENOMIC DNA]</scope>
    <source>
        <strain evidence="1 2">Ric-A</strain>
    </source>
</reference>
<protein>
    <submittedName>
        <fullName evidence="1">Uncharacterized protein</fullName>
    </submittedName>
</protein>
<name>A0A6N0P0R5_9CREN</name>
<organism evidence="1 2">
    <name type="scientific">Metallosphaera tengchongensis</name>
    <dbReference type="NCBI Taxonomy" id="1532350"/>
    <lineage>
        <taxon>Archaea</taxon>
        <taxon>Thermoproteota</taxon>
        <taxon>Thermoprotei</taxon>
        <taxon>Sulfolobales</taxon>
        <taxon>Sulfolobaceae</taxon>
        <taxon>Metallosphaera</taxon>
    </lineage>
</organism>
<evidence type="ECO:0000313" key="2">
    <source>
        <dbReference type="Proteomes" id="UP000509301"/>
    </source>
</evidence>
<sequence length="52" mass="5288">MEGLSPLVVDLIVRLAEASATSISSVVPPRENSNAYGTDALALGKIGSSSRS</sequence>
<keyword evidence="2" id="KW-1185">Reference proteome</keyword>
<dbReference type="AlphaFoldDB" id="A0A6N0P0R5"/>
<dbReference type="RefSeq" id="WP_174632278.1">
    <property type="nucleotide sequence ID" value="NZ_CP049074.1"/>
</dbReference>
<proteinExistence type="predicted"/>
<dbReference type="GeneID" id="55642501"/>